<proteinExistence type="predicted"/>
<dbReference type="AlphaFoldDB" id="A0AAU9PM80"/>
<dbReference type="PANTHER" id="PTHR23389:SF6">
    <property type="entry name" value="REPLICATION FACTOR C SUBUNIT 1"/>
    <property type="match status" value="1"/>
</dbReference>
<dbReference type="GO" id="GO:0005634">
    <property type="term" value="C:nucleus"/>
    <property type="evidence" value="ECO:0007669"/>
    <property type="project" value="TreeGrafter"/>
</dbReference>
<evidence type="ECO:0000256" key="1">
    <source>
        <dbReference type="ARBA" id="ARBA00022705"/>
    </source>
</evidence>
<name>A0AAU9PM80_9ASTR</name>
<dbReference type="EMBL" id="CAKMRJ010005745">
    <property type="protein sequence ID" value="CAH1451463.1"/>
    <property type="molecule type" value="Genomic_DNA"/>
</dbReference>
<dbReference type="PANTHER" id="PTHR23389">
    <property type="entry name" value="CHROMOSOME TRANSMISSION FIDELITY FACTOR 18"/>
    <property type="match status" value="1"/>
</dbReference>
<dbReference type="Proteomes" id="UP001157418">
    <property type="component" value="Unassembled WGS sequence"/>
</dbReference>
<evidence type="ECO:0000313" key="2">
    <source>
        <dbReference type="EMBL" id="CAH1451463.1"/>
    </source>
</evidence>
<dbReference type="InterPro" id="IPR027417">
    <property type="entry name" value="P-loop_NTPase"/>
</dbReference>
<gene>
    <name evidence="2" type="ORF">LVIROSA_LOCUS36821</name>
</gene>
<reference evidence="2 3" key="1">
    <citation type="submission" date="2022-01" db="EMBL/GenBank/DDBJ databases">
        <authorList>
            <person name="Xiong W."/>
            <person name="Schranz E."/>
        </authorList>
    </citation>
    <scope>NUCLEOTIDE SEQUENCE [LARGE SCALE GENOMIC DNA]</scope>
</reference>
<comment type="caution">
    <text evidence="2">The sequence shown here is derived from an EMBL/GenBank/DDBJ whole genome shotgun (WGS) entry which is preliminary data.</text>
</comment>
<sequence>MEVNANDSRGKAYAKIEKGISSSTANSVKELASNQSLSVDFDRSKHPKAVLIIDVVGMPARVRGGVADLISNIKISKIPIICICNDRYGQKLISFR</sequence>
<dbReference type="GO" id="GO:0006260">
    <property type="term" value="P:DNA replication"/>
    <property type="evidence" value="ECO:0007669"/>
    <property type="project" value="UniProtKB-KW"/>
</dbReference>
<dbReference type="GO" id="GO:0003677">
    <property type="term" value="F:DNA binding"/>
    <property type="evidence" value="ECO:0007669"/>
    <property type="project" value="TreeGrafter"/>
</dbReference>
<keyword evidence="3" id="KW-1185">Reference proteome</keyword>
<accession>A0AAU9PM80</accession>
<keyword evidence="1" id="KW-0235">DNA replication</keyword>
<organism evidence="2 3">
    <name type="scientific">Lactuca virosa</name>
    <dbReference type="NCBI Taxonomy" id="75947"/>
    <lineage>
        <taxon>Eukaryota</taxon>
        <taxon>Viridiplantae</taxon>
        <taxon>Streptophyta</taxon>
        <taxon>Embryophyta</taxon>
        <taxon>Tracheophyta</taxon>
        <taxon>Spermatophyta</taxon>
        <taxon>Magnoliopsida</taxon>
        <taxon>eudicotyledons</taxon>
        <taxon>Gunneridae</taxon>
        <taxon>Pentapetalae</taxon>
        <taxon>asterids</taxon>
        <taxon>campanulids</taxon>
        <taxon>Asterales</taxon>
        <taxon>Asteraceae</taxon>
        <taxon>Cichorioideae</taxon>
        <taxon>Cichorieae</taxon>
        <taxon>Lactucinae</taxon>
        <taxon>Lactuca</taxon>
    </lineage>
</organism>
<protein>
    <submittedName>
        <fullName evidence="2">Uncharacterized protein</fullName>
    </submittedName>
</protein>
<evidence type="ECO:0000313" key="3">
    <source>
        <dbReference type="Proteomes" id="UP001157418"/>
    </source>
</evidence>
<dbReference type="Gene3D" id="3.40.50.300">
    <property type="entry name" value="P-loop containing nucleotide triphosphate hydrolases"/>
    <property type="match status" value="1"/>
</dbReference>